<organism evidence="2 3">
    <name type="scientific">Nitrosomonas ureae</name>
    <dbReference type="NCBI Taxonomy" id="44577"/>
    <lineage>
        <taxon>Bacteria</taxon>
        <taxon>Pseudomonadati</taxon>
        <taxon>Pseudomonadota</taxon>
        <taxon>Betaproteobacteria</taxon>
        <taxon>Nitrosomonadales</taxon>
        <taxon>Nitrosomonadaceae</taxon>
        <taxon>Nitrosomonas</taxon>
    </lineage>
</organism>
<feature type="transmembrane region" description="Helical" evidence="1">
    <location>
        <begin position="38"/>
        <end position="55"/>
    </location>
</feature>
<proteinExistence type="predicted"/>
<gene>
    <name evidence="2" type="ORF">SAMN06296273_0154</name>
</gene>
<dbReference type="Pfam" id="PF07254">
    <property type="entry name" value="Cpta_toxin"/>
    <property type="match status" value="1"/>
</dbReference>
<keyword evidence="1" id="KW-0472">Membrane</keyword>
<reference evidence="2 3" key="1">
    <citation type="submission" date="2017-08" db="EMBL/GenBank/DDBJ databases">
        <authorList>
            <person name="de Groot N.N."/>
        </authorList>
    </citation>
    <scope>NUCLEOTIDE SEQUENCE [LARGE SCALE GENOMIC DNA]</scope>
    <source>
        <strain evidence="2 3">Nm15</strain>
    </source>
</reference>
<dbReference type="InterPro" id="IPR009883">
    <property type="entry name" value="YgfX"/>
</dbReference>
<evidence type="ECO:0000256" key="1">
    <source>
        <dbReference type="SAM" id="Phobius"/>
    </source>
</evidence>
<dbReference type="Proteomes" id="UP000242498">
    <property type="component" value="Chromosome I"/>
</dbReference>
<keyword evidence="1" id="KW-0812">Transmembrane</keyword>
<name>A0A285BTY4_9PROT</name>
<protein>
    <submittedName>
        <fullName evidence="2">Toxin CptA</fullName>
    </submittedName>
</protein>
<dbReference type="EMBL" id="LT907782">
    <property type="protein sequence ID" value="SNX58692.1"/>
    <property type="molecule type" value="Genomic_DNA"/>
</dbReference>
<evidence type="ECO:0000313" key="3">
    <source>
        <dbReference type="Proteomes" id="UP000242498"/>
    </source>
</evidence>
<sequence>MAALSIHRKPSFRLAVILSSAHIATAILLWPLSLSLEVKMLIAILIVISLIHYLGRDALLYANKAVISFTLSEKMQCTAIARSGKTTICKVLGSTFVAPYLVVINLKPEGEFFPCSIVILPDGIDLDMHRQLRVWLRWKWQGDK</sequence>
<dbReference type="AlphaFoldDB" id="A0A285BTY4"/>
<feature type="transmembrane region" description="Helical" evidence="1">
    <location>
        <begin position="12"/>
        <end position="32"/>
    </location>
</feature>
<evidence type="ECO:0000313" key="2">
    <source>
        <dbReference type="EMBL" id="SNX58692.1"/>
    </source>
</evidence>
<keyword evidence="1" id="KW-1133">Transmembrane helix</keyword>
<dbReference type="OrthoDB" id="9182772at2"/>
<dbReference type="RefSeq" id="WP_096291590.1">
    <property type="nucleotide sequence ID" value="NZ_LT907782.1"/>
</dbReference>
<accession>A0A285BTY4</accession>